<keyword evidence="5 6" id="KW-0472">Membrane</keyword>
<feature type="transmembrane region" description="Helical" evidence="6">
    <location>
        <begin position="471"/>
        <end position="496"/>
    </location>
</feature>
<dbReference type="GO" id="GO:0005886">
    <property type="term" value="C:plasma membrane"/>
    <property type="evidence" value="ECO:0007669"/>
    <property type="project" value="UniProtKB-SubCell"/>
</dbReference>
<feature type="transmembrane region" description="Helical" evidence="6">
    <location>
        <begin position="119"/>
        <end position="137"/>
    </location>
</feature>
<feature type="transmembrane region" description="Helical" evidence="6">
    <location>
        <begin position="445"/>
        <end position="465"/>
    </location>
</feature>
<feature type="transmembrane region" description="Helical" evidence="6">
    <location>
        <begin position="90"/>
        <end position="107"/>
    </location>
</feature>
<feature type="transmembrane region" description="Helical" evidence="6">
    <location>
        <begin position="355"/>
        <end position="377"/>
    </location>
</feature>
<feature type="transmembrane region" description="Helical" evidence="6">
    <location>
        <begin position="48"/>
        <end position="69"/>
    </location>
</feature>
<evidence type="ECO:0000313" key="8">
    <source>
        <dbReference type="Proteomes" id="UP000183557"/>
    </source>
</evidence>
<dbReference type="OrthoDB" id="9775950at2"/>
<feature type="transmembrane region" description="Helical" evidence="6">
    <location>
        <begin position="414"/>
        <end position="433"/>
    </location>
</feature>
<keyword evidence="2" id="KW-1003">Cell membrane</keyword>
<dbReference type="Pfam" id="PF01943">
    <property type="entry name" value="Polysacc_synt"/>
    <property type="match status" value="1"/>
</dbReference>
<dbReference type="EMBL" id="FOSB01000008">
    <property type="protein sequence ID" value="SFK17823.1"/>
    <property type="molecule type" value="Genomic_DNA"/>
</dbReference>
<name>A0A1I3XE61_HALDA</name>
<dbReference type="PANTHER" id="PTHR30250">
    <property type="entry name" value="PST FAMILY PREDICTED COLANIC ACID TRANSPORTER"/>
    <property type="match status" value="1"/>
</dbReference>
<feature type="transmembrane region" description="Helical" evidence="6">
    <location>
        <begin position="386"/>
        <end position="408"/>
    </location>
</feature>
<dbReference type="PANTHER" id="PTHR30250:SF29">
    <property type="entry name" value="POLYSACCHARIDE BIOSYNTHESIS PROTEIN C-TERMINAL DOMAIN-CONTAINING PROTEIN"/>
    <property type="match status" value="1"/>
</dbReference>
<keyword evidence="3 6" id="KW-0812">Transmembrane</keyword>
<evidence type="ECO:0000256" key="4">
    <source>
        <dbReference type="ARBA" id="ARBA00022989"/>
    </source>
</evidence>
<feature type="transmembrane region" description="Helical" evidence="6">
    <location>
        <begin position="272"/>
        <end position="302"/>
    </location>
</feature>
<feature type="transmembrane region" description="Helical" evidence="6">
    <location>
        <begin position="157"/>
        <end position="175"/>
    </location>
</feature>
<proteinExistence type="predicted"/>
<feature type="transmembrane region" description="Helical" evidence="6">
    <location>
        <begin position="181"/>
        <end position="203"/>
    </location>
</feature>
<dbReference type="CDD" id="cd13124">
    <property type="entry name" value="MATE_SpoVB_like"/>
    <property type="match status" value="1"/>
</dbReference>
<sequence length="517" mass="56875">MKPATFLKSTLILTIATLLSKLLGSLFRVPLQNIAGDEVLGIFSLVYPVYMVALILSVAGIPIAISKLIAEARSTGTEADIFHIRKTARILALLLGISGTGLLLVFSEPLSQMIGGSSTRPSLIIISFTLMIAPYMAVDRGYFQGFEDMRPTAISQVLEQFVRVIFLLFIAYTLANSAFSNSIVAGGVMVGSTLGVLASLVYLKFHLSRSDFEIKNGYPYHWPQFKYWGKKILSVSIPIAIGTLTMALFNVVDSLTVPGNLQGLHEEKDITFLYGIYGRGLALVQIATVFATSVILPLIPSLTKSMKDGKLNETRNLIEGTRWLTHTLAWPLAVLLLVLTIPINMTLFTDTQGSLTIGIMNISTIFISLTLVGTAVLQGLNISRTAAFIIVAGALMKGVFNFLLVPAYGIEGAAIGTLLTYIAIVAINTYMIHKTIRIPWIPPHFFKVVTLSLFLGGLTSSFYLFTQPLEWERLVSLCVVLFTSLFYMILFIVCLFKWKAIDQRMVDQIPFLSKFTR</sequence>
<evidence type="ECO:0000256" key="3">
    <source>
        <dbReference type="ARBA" id="ARBA00022692"/>
    </source>
</evidence>
<evidence type="ECO:0000256" key="5">
    <source>
        <dbReference type="ARBA" id="ARBA00023136"/>
    </source>
</evidence>
<evidence type="ECO:0000256" key="6">
    <source>
        <dbReference type="SAM" id="Phobius"/>
    </source>
</evidence>
<keyword evidence="8" id="KW-1185">Reference proteome</keyword>
<accession>A0A1I3XE61</accession>
<reference evidence="8" key="1">
    <citation type="submission" date="2016-10" db="EMBL/GenBank/DDBJ databases">
        <authorList>
            <person name="Varghese N."/>
            <person name="Submissions S."/>
        </authorList>
    </citation>
    <scope>NUCLEOTIDE SEQUENCE [LARGE SCALE GENOMIC DNA]</scope>
    <source>
        <strain evidence="8">CGMCC 1.3704</strain>
    </source>
</reference>
<dbReference type="InterPro" id="IPR050833">
    <property type="entry name" value="Poly_Biosynth_Transport"/>
</dbReference>
<gene>
    <name evidence="7" type="ORF">SAMN04487936_108145</name>
</gene>
<dbReference type="RefSeq" id="WP_075037287.1">
    <property type="nucleotide sequence ID" value="NZ_FOSB01000008.1"/>
</dbReference>
<comment type="subcellular location">
    <subcellularLocation>
        <location evidence="1">Cell membrane</location>
        <topology evidence="1">Multi-pass membrane protein</topology>
    </subcellularLocation>
</comment>
<protein>
    <submittedName>
        <fullName evidence="7">Membrane protein involved in the export of O-antigen and teichoic acid</fullName>
    </submittedName>
</protein>
<dbReference type="Proteomes" id="UP000183557">
    <property type="component" value="Unassembled WGS sequence"/>
</dbReference>
<feature type="transmembrane region" description="Helical" evidence="6">
    <location>
        <begin position="323"/>
        <end position="343"/>
    </location>
</feature>
<dbReference type="InterPro" id="IPR002797">
    <property type="entry name" value="Polysacc_synth"/>
</dbReference>
<dbReference type="AlphaFoldDB" id="A0A1I3XE61"/>
<dbReference type="PIRSF" id="PIRSF038958">
    <property type="entry name" value="PG_synth_SpoVB"/>
    <property type="match status" value="1"/>
</dbReference>
<evidence type="ECO:0000256" key="1">
    <source>
        <dbReference type="ARBA" id="ARBA00004651"/>
    </source>
</evidence>
<dbReference type="InterPro" id="IPR024923">
    <property type="entry name" value="PG_synth_SpoVB"/>
</dbReference>
<evidence type="ECO:0000313" key="7">
    <source>
        <dbReference type="EMBL" id="SFK17823.1"/>
    </source>
</evidence>
<evidence type="ECO:0000256" key="2">
    <source>
        <dbReference type="ARBA" id="ARBA00022475"/>
    </source>
</evidence>
<keyword evidence="4 6" id="KW-1133">Transmembrane helix</keyword>
<organism evidence="7 8">
    <name type="scientific">Halobacillus dabanensis</name>
    <dbReference type="NCBI Taxonomy" id="240302"/>
    <lineage>
        <taxon>Bacteria</taxon>
        <taxon>Bacillati</taxon>
        <taxon>Bacillota</taxon>
        <taxon>Bacilli</taxon>
        <taxon>Bacillales</taxon>
        <taxon>Bacillaceae</taxon>
        <taxon>Halobacillus</taxon>
    </lineage>
</organism>
<feature type="transmembrane region" description="Helical" evidence="6">
    <location>
        <begin position="232"/>
        <end position="252"/>
    </location>
</feature>